<feature type="compositionally biased region" description="Basic and acidic residues" evidence="1">
    <location>
        <begin position="82"/>
        <end position="91"/>
    </location>
</feature>
<keyword evidence="2" id="KW-0812">Transmembrane</keyword>
<feature type="region of interest" description="Disordered" evidence="1">
    <location>
        <begin position="69"/>
        <end position="91"/>
    </location>
</feature>
<organism evidence="3 4">
    <name type="scientific">Hypothenemus hampei</name>
    <name type="common">Coffee berry borer</name>
    <dbReference type="NCBI Taxonomy" id="57062"/>
    <lineage>
        <taxon>Eukaryota</taxon>
        <taxon>Metazoa</taxon>
        <taxon>Ecdysozoa</taxon>
        <taxon>Arthropoda</taxon>
        <taxon>Hexapoda</taxon>
        <taxon>Insecta</taxon>
        <taxon>Pterygota</taxon>
        <taxon>Neoptera</taxon>
        <taxon>Endopterygota</taxon>
        <taxon>Coleoptera</taxon>
        <taxon>Polyphaga</taxon>
        <taxon>Cucujiformia</taxon>
        <taxon>Curculionidae</taxon>
        <taxon>Scolytinae</taxon>
        <taxon>Hypothenemus</taxon>
    </lineage>
</organism>
<proteinExistence type="predicted"/>
<dbReference type="AlphaFoldDB" id="A0ABD1EL58"/>
<dbReference type="Proteomes" id="UP001566132">
    <property type="component" value="Unassembled WGS sequence"/>
</dbReference>
<evidence type="ECO:0000256" key="2">
    <source>
        <dbReference type="SAM" id="Phobius"/>
    </source>
</evidence>
<sequence>MEKKNSNNNWSRIKKYLNISEKYAETLRSASLITISFLTGFIFYGKIFRDFSVDNDHDCWCVKVSKMQRKQLKTNKPSNENLSDHDPIPKP</sequence>
<comment type="caution">
    <text evidence="3">The sequence shown here is derived from an EMBL/GenBank/DDBJ whole genome shotgun (WGS) entry which is preliminary data.</text>
</comment>
<evidence type="ECO:0000256" key="1">
    <source>
        <dbReference type="SAM" id="MobiDB-lite"/>
    </source>
</evidence>
<keyword evidence="2" id="KW-0472">Membrane</keyword>
<evidence type="ECO:0000313" key="4">
    <source>
        <dbReference type="Proteomes" id="UP001566132"/>
    </source>
</evidence>
<accession>A0ABD1EL58</accession>
<dbReference type="EMBL" id="JBDJPC010000006">
    <property type="protein sequence ID" value="KAL1497224.1"/>
    <property type="molecule type" value="Genomic_DNA"/>
</dbReference>
<protein>
    <submittedName>
        <fullName evidence="3">Uncharacterized protein</fullName>
    </submittedName>
</protein>
<feature type="transmembrane region" description="Helical" evidence="2">
    <location>
        <begin position="26"/>
        <end position="44"/>
    </location>
</feature>
<reference evidence="3 4" key="1">
    <citation type="submission" date="2024-05" db="EMBL/GenBank/DDBJ databases">
        <title>Genetic variation in Jamaican populations of the coffee berry borer (Hypothenemus hampei).</title>
        <authorList>
            <person name="Errbii M."/>
            <person name="Myrie A."/>
        </authorList>
    </citation>
    <scope>NUCLEOTIDE SEQUENCE [LARGE SCALE GENOMIC DNA]</scope>
    <source>
        <strain evidence="3">JA-Hopewell-2020-01-JO</strain>
        <tissue evidence="3">Whole body</tissue>
    </source>
</reference>
<name>A0ABD1EL58_HYPHA</name>
<keyword evidence="4" id="KW-1185">Reference proteome</keyword>
<gene>
    <name evidence="3" type="ORF">ABEB36_008220</name>
</gene>
<evidence type="ECO:0000313" key="3">
    <source>
        <dbReference type="EMBL" id="KAL1497224.1"/>
    </source>
</evidence>
<keyword evidence="2" id="KW-1133">Transmembrane helix</keyword>